<dbReference type="GO" id="GO:0008061">
    <property type="term" value="F:chitin binding"/>
    <property type="evidence" value="ECO:0007669"/>
    <property type="project" value="InterPro"/>
</dbReference>
<dbReference type="RefSeq" id="WP_143917270.1">
    <property type="nucleotide sequence ID" value="NZ_CANMIK010000042.1"/>
</dbReference>
<dbReference type="SMART" id="SM00636">
    <property type="entry name" value="Glyco_18"/>
    <property type="match status" value="1"/>
</dbReference>
<dbReference type="GO" id="GO:0005975">
    <property type="term" value="P:carbohydrate metabolic process"/>
    <property type="evidence" value="ECO:0007669"/>
    <property type="project" value="InterPro"/>
</dbReference>
<dbReference type="SUPFAM" id="SSF51445">
    <property type="entry name" value="(Trans)glycosidases"/>
    <property type="match status" value="1"/>
</dbReference>
<dbReference type="Pfam" id="PF00704">
    <property type="entry name" value="Glyco_hydro_18"/>
    <property type="match status" value="1"/>
</dbReference>
<dbReference type="InterPro" id="IPR011583">
    <property type="entry name" value="Chitinase_II/V-like_cat"/>
</dbReference>
<protein>
    <recommendedName>
        <fullName evidence="2">chitinase</fullName>
        <ecNumber evidence="2">3.2.1.14</ecNumber>
    </recommendedName>
</protein>
<dbReference type="EMBL" id="VLNR01000037">
    <property type="protein sequence ID" value="TSE07098.1"/>
    <property type="molecule type" value="Genomic_DNA"/>
</dbReference>
<dbReference type="GO" id="GO:0030246">
    <property type="term" value="F:carbohydrate binding"/>
    <property type="evidence" value="ECO:0007669"/>
    <property type="project" value="InterPro"/>
</dbReference>
<proteinExistence type="inferred from homology"/>
<dbReference type="GO" id="GO:0008843">
    <property type="term" value="F:endochitinase activity"/>
    <property type="evidence" value="ECO:0007669"/>
    <property type="project" value="UniProtKB-EC"/>
</dbReference>
<dbReference type="PANTHER" id="PTHR11177:SF317">
    <property type="entry name" value="CHITINASE 12-RELATED"/>
    <property type="match status" value="1"/>
</dbReference>
<dbReference type="SUPFAM" id="SSF51055">
    <property type="entry name" value="Carbohydrate binding domain"/>
    <property type="match status" value="1"/>
</dbReference>
<dbReference type="InterPro" id="IPR003610">
    <property type="entry name" value="CBM5/12"/>
</dbReference>
<dbReference type="NCBIfam" id="TIGR04183">
    <property type="entry name" value="Por_Secre_tail"/>
    <property type="match status" value="1"/>
</dbReference>
<accession>A0A554VHP7</accession>
<dbReference type="SMART" id="SM00495">
    <property type="entry name" value="ChtBD3"/>
    <property type="match status" value="2"/>
</dbReference>
<dbReference type="InterPro" id="IPR017853">
    <property type="entry name" value="GH"/>
</dbReference>
<dbReference type="InterPro" id="IPR036573">
    <property type="entry name" value="CBM_sf_5/12"/>
</dbReference>
<dbReference type="GO" id="GO:0005576">
    <property type="term" value="C:extracellular region"/>
    <property type="evidence" value="ECO:0007669"/>
    <property type="project" value="InterPro"/>
</dbReference>
<gene>
    <name evidence="10" type="ORF">FOF46_16915</name>
</gene>
<dbReference type="Gene3D" id="2.10.10.20">
    <property type="entry name" value="Carbohydrate-binding module superfamily 5/12"/>
    <property type="match status" value="2"/>
</dbReference>
<comment type="similarity">
    <text evidence="8">Belongs to the glycosyl hydrolase 18 family.</text>
</comment>
<evidence type="ECO:0000313" key="11">
    <source>
        <dbReference type="Proteomes" id="UP000318833"/>
    </source>
</evidence>
<reference evidence="10 11" key="1">
    <citation type="submission" date="2019-07" db="EMBL/GenBank/DDBJ databases">
        <title>The draft genome sequence of Aquimarina algiphila M91.</title>
        <authorList>
            <person name="Meng X."/>
        </authorList>
    </citation>
    <scope>NUCLEOTIDE SEQUENCE [LARGE SCALE GENOMIC DNA]</scope>
    <source>
        <strain evidence="10 11">M91</strain>
    </source>
</reference>
<evidence type="ECO:0000256" key="1">
    <source>
        <dbReference type="ARBA" id="ARBA00000822"/>
    </source>
</evidence>
<dbReference type="AlphaFoldDB" id="A0A554VHP7"/>
<feature type="domain" description="GH18" evidence="9">
    <location>
        <begin position="25"/>
        <end position="334"/>
    </location>
</feature>
<dbReference type="GO" id="GO:0006032">
    <property type="term" value="P:chitin catabolic process"/>
    <property type="evidence" value="ECO:0007669"/>
    <property type="project" value="TreeGrafter"/>
</dbReference>
<keyword evidence="4 7" id="KW-0378">Hydrolase</keyword>
<evidence type="ECO:0000259" key="9">
    <source>
        <dbReference type="PROSITE" id="PS51910"/>
    </source>
</evidence>
<dbReference type="InterPro" id="IPR001223">
    <property type="entry name" value="Glyco_hydro18_cat"/>
</dbReference>
<dbReference type="Gene3D" id="3.40.5.30">
    <property type="entry name" value="(Trans)glycosidases - domain 2"/>
    <property type="match status" value="1"/>
</dbReference>
<organism evidence="10 11">
    <name type="scientific">Aquimarina algiphila</name>
    <dbReference type="NCBI Taxonomy" id="2047982"/>
    <lineage>
        <taxon>Bacteria</taxon>
        <taxon>Pseudomonadati</taxon>
        <taxon>Bacteroidota</taxon>
        <taxon>Flavobacteriia</taxon>
        <taxon>Flavobacteriales</taxon>
        <taxon>Flavobacteriaceae</taxon>
        <taxon>Aquimarina</taxon>
    </lineage>
</organism>
<evidence type="ECO:0000256" key="2">
    <source>
        <dbReference type="ARBA" id="ARBA00012729"/>
    </source>
</evidence>
<dbReference type="EC" id="3.2.1.14" evidence="2"/>
<comment type="catalytic activity">
    <reaction evidence="1">
        <text>Random endo-hydrolysis of N-acetyl-beta-D-glucosaminide (1-&gt;4)-beta-linkages in chitin and chitodextrins.</text>
        <dbReference type="EC" id="3.2.1.14"/>
    </reaction>
</comment>
<evidence type="ECO:0000256" key="4">
    <source>
        <dbReference type="ARBA" id="ARBA00022801"/>
    </source>
</evidence>
<keyword evidence="3" id="KW-0732">Signal</keyword>
<evidence type="ECO:0000256" key="3">
    <source>
        <dbReference type="ARBA" id="ARBA00022729"/>
    </source>
</evidence>
<dbReference type="InterPro" id="IPR001579">
    <property type="entry name" value="Glyco_hydro_18_chit_AS"/>
</dbReference>
<dbReference type="PROSITE" id="PS01095">
    <property type="entry name" value="GH18_1"/>
    <property type="match status" value="1"/>
</dbReference>
<dbReference type="InterPro" id="IPR026444">
    <property type="entry name" value="Secre_tail"/>
</dbReference>
<dbReference type="Pfam" id="PF18962">
    <property type="entry name" value="Por_Secre_tail"/>
    <property type="match status" value="1"/>
</dbReference>
<evidence type="ECO:0000256" key="7">
    <source>
        <dbReference type="RuleBase" id="RU000489"/>
    </source>
</evidence>
<evidence type="ECO:0000313" key="10">
    <source>
        <dbReference type="EMBL" id="TSE07098.1"/>
    </source>
</evidence>
<name>A0A554VHP7_9FLAO</name>
<evidence type="ECO:0000256" key="8">
    <source>
        <dbReference type="RuleBase" id="RU004453"/>
    </source>
</evidence>
<dbReference type="CDD" id="cd12214">
    <property type="entry name" value="ChiA1_BD"/>
    <property type="match status" value="2"/>
</dbReference>
<dbReference type="OrthoDB" id="9775889at2"/>
<evidence type="ECO:0000256" key="6">
    <source>
        <dbReference type="ARBA" id="ARBA00023295"/>
    </source>
</evidence>
<keyword evidence="11" id="KW-1185">Reference proteome</keyword>
<keyword evidence="6 7" id="KW-0326">Glycosidase</keyword>
<dbReference type="PROSITE" id="PS51910">
    <property type="entry name" value="GH18_2"/>
    <property type="match status" value="1"/>
</dbReference>
<dbReference type="Gene3D" id="3.20.20.80">
    <property type="entry name" value="Glycosidases"/>
    <property type="match status" value="1"/>
</dbReference>
<keyword evidence="5" id="KW-0119">Carbohydrate metabolism</keyword>
<dbReference type="PANTHER" id="PTHR11177">
    <property type="entry name" value="CHITINASE"/>
    <property type="match status" value="1"/>
</dbReference>
<dbReference type="InterPro" id="IPR050314">
    <property type="entry name" value="Glycosyl_Hydrlase_18"/>
</dbReference>
<sequence length="550" mass="59970">MKKIYYRFPLIFLMTWMFVQPIYAQKRVGYMQSWKAQITADQASKLTHVIYSFATIHPDLDGKLNAIDGAYLSTMTSIAHAQGAKAILAVGGWFPCSYANQSGPCAADANPEAFNSVAQGNSKTNFVNNLYNMVVQYNMDGIDVDWEYPSASSQGLYVELLAALRAKMNTHPTKQLELSTAVPASAFRGQHFSSAAFQYLDGIHIMAYDNSPRINHSTYTFAAGGIDYWQSRGVTNSKLQLGLPFYGWNSSGASMAYKDIVAADSSAPNKVYPNNNTCDQSNGYGYNAKKLIEDKVQLTLNENIGGVMIWAVDQDHANPSYSLLNTIDAKLDGGSGPGGPGGGGSCTQWSAGTQYYVGDIVTYQGSNYICVNDNPGYDPVISHWFWDPSSQNCDGGSGGDGGACAPWTAGTQYYTGDIVSYGGSNYICEHDNPGYDPVISHWFWEPTSASCSKATRLNTASQASKNMNVRIYPNPLSNNVLNLSVESNKTSQIDVRIFDIQGRMIKEIDLGKLNIGGSNFQLDASDLGKGSYLIYIISDQATKIKRFNVI</sequence>
<dbReference type="Proteomes" id="UP000318833">
    <property type="component" value="Unassembled WGS sequence"/>
</dbReference>
<evidence type="ECO:0000256" key="5">
    <source>
        <dbReference type="ARBA" id="ARBA00023277"/>
    </source>
</evidence>
<dbReference type="Pfam" id="PF02839">
    <property type="entry name" value="CBM_5_12"/>
    <property type="match status" value="1"/>
</dbReference>
<comment type="caution">
    <text evidence="10">The sequence shown here is derived from an EMBL/GenBank/DDBJ whole genome shotgun (WGS) entry which is preliminary data.</text>
</comment>